<evidence type="ECO:0000313" key="2">
    <source>
        <dbReference type="EMBL" id="VFU58232.1"/>
    </source>
</evidence>
<dbReference type="EMBL" id="CAADRP010001974">
    <property type="protein sequence ID" value="VFU58232.1"/>
    <property type="molecule type" value="Genomic_DNA"/>
</dbReference>
<dbReference type="Pfam" id="PF03079">
    <property type="entry name" value="ARD"/>
    <property type="match status" value="1"/>
</dbReference>
<proteinExistence type="predicted"/>
<dbReference type="PANTHER" id="PTHR23418:SF0">
    <property type="entry name" value="ACIREDUCTONE DIOXYGENASE"/>
    <property type="match status" value="1"/>
</dbReference>
<dbReference type="Gene3D" id="2.60.120.10">
    <property type="entry name" value="Jelly Rolls"/>
    <property type="match status" value="1"/>
</dbReference>
<organism evidence="2">
    <name type="scientific">Salix viminalis</name>
    <name type="common">Common osier</name>
    <name type="synonym">Basket willow</name>
    <dbReference type="NCBI Taxonomy" id="40686"/>
    <lineage>
        <taxon>Eukaryota</taxon>
        <taxon>Viridiplantae</taxon>
        <taxon>Streptophyta</taxon>
        <taxon>Embryophyta</taxon>
        <taxon>Tracheophyta</taxon>
        <taxon>Spermatophyta</taxon>
        <taxon>Magnoliopsida</taxon>
        <taxon>eudicotyledons</taxon>
        <taxon>Gunneridae</taxon>
        <taxon>Pentapetalae</taxon>
        <taxon>rosids</taxon>
        <taxon>fabids</taxon>
        <taxon>Malpighiales</taxon>
        <taxon>Salicaceae</taxon>
        <taxon>Saliceae</taxon>
        <taxon>Salix</taxon>
    </lineage>
</organism>
<dbReference type="InterPro" id="IPR004313">
    <property type="entry name" value="ARD"/>
</dbReference>
<gene>
    <name evidence="2" type="ORF">SVIM_LOCUS424315</name>
</gene>
<reference evidence="2" key="1">
    <citation type="submission" date="2019-03" db="EMBL/GenBank/DDBJ databases">
        <authorList>
            <person name="Mank J."/>
            <person name="Almeida P."/>
        </authorList>
    </citation>
    <scope>NUCLEOTIDE SEQUENCE</scope>
    <source>
        <strain evidence="2">78183</strain>
    </source>
</reference>
<sequence length="123" mass="14020">MSCLAELGVLCWRLDADNYATDGELKKIHEERAWIPLRACLNECAAIALTSLSRDSFYSKACSSVSIAFRTTRKQTSVKFALPNYEENIKNFFEEHLHTDEEIRYVPHPAHTLFLASAIIQAR</sequence>
<evidence type="ECO:0000256" key="1">
    <source>
        <dbReference type="ARBA" id="ARBA00001954"/>
    </source>
</evidence>
<dbReference type="AlphaFoldDB" id="A0A6N2NAZ2"/>
<dbReference type="GO" id="GO:0006555">
    <property type="term" value="P:methionine metabolic process"/>
    <property type="evidence" value="ECO:0007669"/>
    <property type="project" value="TreeGrafter"/>
</dbReference>
<dbReference type="PANTHER" id="PTHR23418">
    <property type="entry name" value="ACIREDUCTONE DIOXYGENASE"/>
    <property type="match status" value="1"/>
</dbReference>
<comment type="cofactor">
    <cofactor evidence="1">
        <name>Fe(2+)</name>
        <dbReference type="ChEBI" id="CHEBI:29033"/>
    </cofactor>
</comment>
<dbReference type="GO" id="GO:0010309">
    <property type="term" value="F:acireductone dioxygenase [iron(II)-requiring] activity"/>
    <property type="evidence" value="ECO:0007669"/>
    <property type="project" value="InterPro"/>
</dbReference>
<name>A0A6N2NAZ2_SALVM</name>
<protein>
    <submittedName>
        <fullName evidence="2">Uncharacterized protein</fullName>
    </submittedName>
</protein>
<dbReference type="InterPro" id="IPR014710">
    <property type="entry name" value="RmlC-like_jellyroll"/>
</dbReference>
<accession>A0A6N2NAZ2</accession>